<keyword evidence="1" id="KW-1133">Transmembrane helix</keyword>
<proteinExistence type="predicted"/>
<feature type="transmembrane region" description="Helical" evidence="1">
    <location>
        <begin position="28"/>
        <end position="49"/>
    </location>
</feature>
<dbReference type="HOGENOM" id="CLU_2491438_0_0_10"/>
<accession>E6SV13</accession>
<protein>
    <submittedName>
        <fullName evidence="2">Uncharacterized protein</fullName>
    </submittedName>
</protein>
<keyword evidence="1" id="KW-0812">Transmembrane</keyword>
<dbReference type="Proteomes" id="UP000008630">
    <property type="component" value="Chromosome"/>
</dbReference>
<dbReference type="KEGG" id="bhl:Bache_0422"/>
<reference key="1">
    <citation type="submission" date="2010-11" db="EMBL/GenBank/DDBJ databases">
        <title>The complete genome of Bacteroides helcogenes P 36-108.</title>
        <authorList>
            <consortium name="US DOE Joint Genome Institute (JGI-PGF)"/>
            <person name="Lucas S."/>
            <person name="Copeland A."/>
            <person name="Lapidus A."/>
            <person name="Bruce D."/>
            <person name="Goodwin L."/>
            <person name="Pitluck S."/>
            <person name="Kyrpides N."/>
            <person name="Mavromatis K."/>
            <person name="Ivanova N."/>
            <person name="Zeytun A."/>
            <person name="Brettin T."/>
            <person name="Detter J.C."/>
            <person name="Tapia R."/>
            <person name="Han C."/>
            <person name="Land M."/>
            <person name="Hauser L."/>
            <person name="Markowitz V."/>
            <person name="Cheng J.-F."/>
            <person name="Hugenholtz P."/>
            <person name="Woyke T."/>
            <person name="Wu D."/>
            <person name="Gronow S."/>
            <person name="Wellnitz S."/>
            <person name="Brambilla E."/>
            <person name="Klenk H.-P."/>
            <person name="Eisen J.A."/>
        </authorList>
    </citation>
    <scope>NUCLEOTIDE SEQUENCE</scope>
    <source>
        <strain>P 36-108</strain>
    </source>
</reference>
<sequence>MFLCCVFKLNHIAKIRLFAEGCKLKTPFFFMFLPLNVHVFKSLCSPVLIGAYFRPALFFCFSLCVLSLCCIPLASACAYFQELPLG</sequence>
<evidence type="ECO:0000256" key="1">
    <source>
        <dbReference type="SAM" id="Phobius"/>
    </source>
</evidence>
<gene>
    <name evidence="2" type="ordered locus">Bache_0422</name>
</gene>
<dbReference type="EMBL" id="CP002352">
    <property type="protein sequence ID" value="ADV42449.1"/>
    <property type="molecule type" value="Genomic_DNA"/>
</dbReference>
<evidence type="ECO:0000313" key="2">
    <source>
        <dbReference type="EMBL" id="ADV42449.1"/>
    </source>
</evidence>
<keyword evidence="3" id="KW-1185">Reference proteome</keyword>
<keyword evidence="1" id="KW-0472">Membrane</keyword>
<dbReference type="AlphaFoldDB" id="E6SV13"/>
<name>E6SV13_BACT6</name>
<evidence type="ECO:0000313" key="3">
    <source>
        <dbReference type="Proteomes" id="UP000008630"/>
    </source>
</evidence>
<organism evidence="2 3">
    <name type="scientific">Bacteroides helcogenes (strain ATCC 35417 / DSM 20613 / JCM 6297 / CCUG 15421 / P 36-108)</name>
    <dbReference type="NCBI Taxonomy" id="693979"/>
    <lineage>
        <taxon>Bacteria</taxon>
        <taxon>Pseudomonadati</taxon>
        <taxon>Bacteroidota</taxon>
        <taxon>Bacteroidia</taxon>
        <taxon>Bacteroidales</taxon>
        <taxon>Bacteroidaceae</taxon>
        <taxon>Bacteroides</taxon>
    </lineage>
</organism>
<reference evidence="2 3" key="2">
    <citation type="journal article" date="2011" name="Stand. Genomic Sci.">
        <title>Complete genome sequence of Bacteroides helcogenes type strain (P 36-108).</title>
        <authorList>
            <person name="Pati A."/>
            <person name="Gronow S."/>
            <person name="Zeytun A."/>
            <person name="Lapidus A."/>
            <person name="Nolan M."/>
            <person name="Hammon N."/>
            <person name="Deshpande S."/>
            <person name="Cheng J.F."/>
            <person name="Tapia R."/>
            <person name="Han C."/>
            <person name="Goodwin L."/>
            <person name="Pitluck S."/>
            <person name="Liolios K."/>
            <person name="Pagani I."/>
            <person name="Ivanova N."/>
            <person name="Mavromatis K."/>
            <person name="Chen A."/>
            <person name="Palaniappan K."/>
            <person name="Land M."/>
            <person name="Hauser L."/>
            <person name="Chang Y.J."/>
            <person name="Jeffries C.D."/>
            <person name="Detter J.C."/>
            <person name="Brambilla E."/>
            <person name="Rohde M."/>
            <person name="Goker M."/>
            <person name="Woyke T."/>
            <person name="Bristow J."/>
            <person name="Eisen J.A."/>
            <person name="Markowitz V."/>
            <person name="Hugenholtz P."/>
            <person name="Kyrpides N.C."/>
            <person name="Klenk H.P."/>
            <person name="Lucas S."/>
        </authorList>
    </citation>
    <scope>NUCLEOTIDE SEQUENCE [LARGE SCALE GENOMIC DNA]</scope>
    <source>
        <strain evidence="3">ATCC 35417 / DSM 20613 / JCM 6297 / CCUG 15421 / P 36-108</strain>
    </source>
</reference>
<feature type="transmembrane region" description="Helical" evidence="1">
    <location>
        <begin position="56"/>
        <end position="81"/>
    </location>
</feature>